<reference evidence="3 4" key="1">
    <citation type="journal article" date="2013" name="Genome Announc.">
        <title>Genome Sequence of Campylobacter showae UNSWCD, Isolated from a Patient with Crohn's Disease.</title>
        <authorList>
            <person name="Tay A.P."/>
            <person name="Kaakoush N.O."/>
            <person name="Deshpande N.P."/>
            <person name="Chen Z."/>
            <person name="Mitchell H."/>
            <person name="Wilkins M.R."/>
        </authorList>
    </citation>
    <scope>NUCLEOTIDE SEQUENCE [LARGE SCALE GENOMIC DNA]</scope>
    <source>
        <strain evidence="3 4">CSUNSWCD</strain>
    </source>
</reference>
<evidence type="ECO:0000256" key="1">
    <source>
        <dbReference type="ARBA" id="ARBA00022448"/>
    </source>
</evidence>
<dbReference type="RefSeq" id="WP_009494252.1">
    <property type="nucleotide sequence ID" value="NZ_AMZQ01000005.1"/>
</dbReference>
<dbReference type="eggNOG" id="COG3842">
    <property type="taxonomic scope" value="Bacteria"/>
</dbReference>
<keyword evidence="3" id="KW-0547">Nucleotide-binding</keyword>
<feature type="domain" description="ABC transporter" evidence="2">
    <location>
        <begin position="20"/>
        <end position="66"/>
    </location>
</feature>
<keyword evidence="3" id="KW-0067">ATP-binding</keyword>
<protein>
    <submittedName>
        <fullName evidence="3">Ferric iron ABC transporter, ATP-binding protein</fullName>
    </submittedName>
</protein>
<dbReference type="InterPro" id="IPR050166">
    <property type="entry name" value="ABC_transporter_ATP-bind"/>
</dbReference>
<evidence type="ECO:0000313" key="3">
    <source>
        <dbReference type="EMBL" id="EKU11521.1"/>
    </source>
</evidence>
<dbReference type="GO" id="GO:0016887">
    <property type="term" value="F:ATP hydrolysis activity"/>
    <property type="evidence" value="ECO:0007669"/>
    <property type="project" value="InterPro"/>
</dbReference>
<accession>M5IQZ7</accession>
<sequence>MAEILKIVNLNKKFGNLEVLKDVNLSLNEGEILSVLGDSGCGKSTLLRIIVGLETPSGGQIASKMATVRR</sequence>
<keyword evidence="1" id="KW-0813">Transport</keyword>
<proteinExistence type="predicted"/>
<dbReference type="Pfam" id="PF00005">
    <property type="entry name" value="ABC_tran"/>
    <property type="match status" value="1"/>
</dbReference>
<dbReference type="SUPFAM" id="SSF52540">
    <property type="entry name" value="P-loop containing nucleoside triphosphate hydrolases"/>
    <property type="match status" value="1"/>
</dbReference>
<comment type="caution">
    <text evidence="3">The sequence shown here is derived from an EMBL/GenBank/DDBJ whole genome shotgun (WGS) entry which is preliminary data.</text>
</comment>
<dbReference type="InterPro" id="IPR027417">
    <property type="entry name" value="P-loop_NTPase"/>
</dbReference>
<dbReference type="STRING" id="1244083.CSUNSWCD_1559"/>
<dbReference type="GO" id="GO:0005524">
    <property type="term" value="F:ATP binding"/>
    <property type="evidence" value="ECO:0007669"/>
    <property type="project" value="UniProtKB-KW"/>
</dbReference>
<dbReference type="Proteomes" id="UP000011939">
    <property type="component" value="Unassembled WGS sequence"/>
</dbReference>
<gene>
    <name evidence="3" type="ORF">CSUNSWCD_1559</name>
</gene>
<dbReference type="InterPro" id="IPR003439">
    <property type="entry name" value="ABC_transporter-like_ATP-bd"/>
</dbReference>
<organism evidence="3 4">
    <name type="scientific">Campylobacter showae CSUNSWCD</name>
    <dbReference type="NCBI Taxonomy" id="1244083"/>
    <lineage>
        <taxon>Bacteria</taxon>
        <taxon>Pseudomonadati</taxon>
        <taxon>Campylobacterota</taxon>
        <taxon>Epsilonproteobacteria</taxon>
        <taxon>Campylobacterales</taxon>
        <taxon>Campylobacteraceae</taxon>
        <taxon>Campylobacter</taxon>
    </lineage>
</organism>
<dbReference type="PATRIC" id="fig|1244083.3.peg.802"/>
<dbReference type="EMBL" id="AMZQ01000005">
    <property type="protein sequence ID" value="EKU11521.1"/>
    <property type="molecule type" value="Genomic_DNA"/>
</dbReference>
<dbReference type="AlphaFoldDB" id="M5IQZ7"/>
<dbReference type="PANTHER" id="PTHR42788:SF13">
    <property type="entry name" value="ALIPHATIC SULFONATES IMPORT ATP-BINDING PROTEIN SSUB"/>
    <property type="match status" value="1"/>
</dbReference>
<dbReference type="Gene3D" id="3.40.50.300">
    <property type="entry name" value="P-loop containing nucleotide triphosphate hydrolases"/>
    <property type="match status" value="1"/>
</dbReference>
<evidence type="ECO:0000313" key="4">
    <source>
        <dbReference type="Proteomes" id="UP000011939"/>
    </source>
</evidence>
<name>M5IQZ7_9BACT</name>
<dbReference type="PANTHER" id="PTHR42788">
    <property type="entry name" value="TAURINE IMPORT ATP-BINDING PROTEIN-RELATED"/>
    <property type="match status" value="1"/>
</dbReference>
<evidence type="ECO:0000259" key="2">
    <source>
        <dbReference type="Pfam" id="PF00005"/>
    </source>
</evidence>